<sequence length="275" mass="28394">MVSALAYRSLFVLALALGGASARTLLQEPTPGPNPARVNLLTAEDYVILAKTGISTVPTSVITGDIAVSPIAGAAMTGFSITLDIGEQFATSDQVVGQGSNGNSKMYAASYNAPTPSHLTTAVSAMEAAYTDAAGRTNADGARINTGGGILGSEATSPGGSENPLTRGIYTFQSGVRIDNQVTFDGSATDIFIIQMTGDLLVFANINLINGARAENIFWQVAGSVEIEAGVQMKGVLLVKTEVKFKTGSSLNGRVLSQTACVLDHATITKPDYVV</sequence>
<comment type="similarity">
    <text evidence="1">Belongs to the ice-binding protein family.</text>
</comment>
<keyword evidence="2 3" id="KW-0732">Signal</keyword>
<evidence type="ECO:0000256" key="1">
    <source>
        <dbReference type="ARBA" id="ARBA00005445"/>
    </source>
</evidence>
<dbReference type="Pfam" id="PF11999">
    <property type="entry name" value="Ice_binding"/>
    <property type="match status" value="1"/>
</dbReference>
<protein>
    <submittedName>
        <fullName evidence="4">Ice-binding protein isoform 1</fullName>
    </submittedName>
</protein>
<dbReference type="InterPro" id="IPR021884">
    <property type="entry name" value="Ice-bd_prot"/>
</dbReference>
<accession>I3UIH3</accession>
<reference evidence="4" key="1">
    <citation type="submission" date="2012-03" db="EMBL/GenBank/DDBJ databases">
        <title>Ice-binding proteins from an Antarctic alga.</title>
        <authorList>
            <person name="Jung W."/>
            <person name="Kim H.J."/>
            <person name="Kang S.H."/>
            <person name="Kang S.W."/>
            <person name="Lee Y.S."/>
        </authorList>
    </citation>
    <scope>NUCLEOTIDE SEQUENCE</scope>
    <source>
        <strain evidence="4">AnM0046</strain>
    </source>
</reference>
<proteinExistence type="inferred from homology"/>
<name>I3UIH3_9CHLO</name>
<dbReference type="EMBL" id="JQ743499">
    <property type="protein sequence ID" value="AFK64811.1"/>
    <property type="molecule type" value="Genomic_DNA"/>
</dbReference>
<evidence type="ECO:0000256" key="3">
    <source>
        <dbReference type="SAM" id="SignalP"/>
    </source>
</evidence>
<evidence type="ECO:0000256" key="2">
    <source>
        <dbReference type="ARBA" id="ARBA00022729"/>
    </source>
</evidence>
<dbReference type="AlphaFoldDB" id="I3UIH3"/>
<evidence type="ECO:0000313" key="4">
    <source>
        <dbReference type="EMBL" id="AFK64811.1"/>
    </source>
</evidence>
<feature type="chain" id="PRO_5003680853" evidence="3">
    <location>
        <begin position="23"/>
        <end position="275"/>
    </location>
</feature>
<organism evidence="4">
    <name type="scientific">Pyramimonas gelidicola</name>
    <dbReference type="NCBI Taxonomy" id="471943"/>
    <lineage>
        <taxon>Eukaryota</taxon>
        <taxon>Viridiplantae</taxon>
        <taxon>Chlorophyta</taxon>
        <taxon>Pyramimonadophyceae</taxon>
        <taxon>Pyramimonadales</taxon>
        <taxon>Pyramimonadaceae</taxon>
        <taxon>Pyramimonas</taxon>
        <taxon>Pyramimonas incertae sedis</taxon>
    </lineage>
</organism>
<feature type="signal peptide" evidence="3">
    <location>
        <begin position="1"/>
        <end position="22"/>
    </location>
</feature>